<dbReference type="Proteomes" id="UP001501183">
    <property type="component" value="Unassembled WGS sequence"/>
</dbReference>
<dbReference type="InterPro" id="IPR005693">
    <property type="entry name" value="Mce"/>
</dbReference>
<dbReference type="PANTHER" id="PTHR33371:SF18">
    <property type="entry name" value="MCE-FAMILY PROTEIN MCE3C"/>
    <property type="match status" value="1"/>
</dbReference>
<dbReference type="InterPro" id="IPR024516">
    <property type="entry name" value="Mce_C"/>
</dbReference>
<dbReference type="NCBIfam" id="TIGR00996">
    <property type="entry name" value="Mtu_fam_mce"/>
    <property type="match status" value="1"/>
</dbReference>
<dbReference type="PANTHER" id="PTHR33371">
    <property type="entry name" value="INTERMEMBRANE PHOSPHOLIPID TRANSPORT SYSTEM BINDING PROTEIN MLAD-RELATED"/>
    <property type="match status" value="1"/>
</dbReference>
<reference evidence="4" key="1">
    <citation type="journal article" date="2019" name="Int. J. Syst. Evol. Microbiol.">
        <title>The Global Catalogue of Microorganisms (GCM) 10K type strain sequencing project: providing services to taxonomists for standard genome sequencing and annotation.</title>
        <authorList>
            <consortium name="The Broad Institute Genomics Platform"/>
            <consortium name="The Broad Institute Genome Sequencing Center for Infectious Disease"/>
            <person name="Wu L."/>
            <person name="Ma J."/>
        </authorList>
    </citation>
    <scope>NUCLEOTIDE SEQUENCE [LARGE SCALE GENOMIC DNA]</scope>
    <source>
        <strain evidence="4">JCM 32206</strain>
    </source>
</reference>
<dbReference type="InterPro" id="IPR003399">
    <property type="entry name" value="Mce/MlaD"/>
</dbReference>
<gene>
    <name evidence="3" type="ORF">GCM10023094_52540</name>
</gene>
<dbReference type="EMBL" id="BAABFB010000075">
    <property type="protein sequence ID" value="GAA4490020.1"/>
    <property type="molecule type" value="Genomic_DNA"/>
</dbReference>
<dbReference type="InterPro" id="IPR052336">
    <property type="entry name" value="MlaD_Phospholipid_Transporter"/>
</dbReference>
<name>A0ABP8PQS6_9NOCA</name>
<dbReference type="RefSeq" id="WP_345352713.1">
    <property type="nucleotide sequence ID" value="NZ_BAABFB010000075.1"/>
</dbReference>
<organism evidence="3 4">
    <name type="scientific">Rhodococcus olei</name>
    <dbReference type="NCBI Taxonomy" id="2161675"/>
    <lineage>
        <taxon>Bacteria</taxon>
        <taxon>Bacillati</taxon>
        <taxon>Actinomycetota</taxon>
        <taxon>Actinomycetes</taxon>
        <taxon>Mycobacteriales</taxon>
        <taxon>Nocardiaceae</taxon>
        <taxon>Rhodococcus</taxon>
    </lineage>
</organism>
<protein>
    <submittedName>
        <fullName evidence="3">MCE family protein</fullName>
    </submittedName>
</protein>
<comment type="caution">
    <text evidence="3">The sequence shown here is derived from an EMBL/GenBank/DDBJ whole genome shotgun (WGS) entry which is preliminary data.</text>
</comment>
<dbReference type="Pfam" id="PF02470">
    <property type="entry name" value="MlaD"/>
    <property type="match status" value="1"/>
</dbReference>
<accession>A0ABP8PQS6</accession>
<evidence type="ECO:0000259" key="1">
    <source>
        <dbReference type="Pfam" id="PF02470"/>
    </source>
</evidence>
<proteinExistence type="predicted"/>
<evidence type="ECO:0000259" key="2">
    <source>
        <dbReference type="Pfam" id="PF11887"/>
    </source>
</evidence>
<feature type="domain" description="Mce/MlaD" evidence="1">
    <location>
        <begin position="38"/>
        <end position="112"/>
    </location>
</feature>
<dbReference type="PRINTS" id="PR01782">
    <property type="entry name" value="MCEVIRFACTOR"/>
</dbReference>
<feature type="domain" description="Mammalian cell entry C-terminal" evidence="2">
    <location>
        <begin position="120"/>
        <end position="288"/>
    </location>
</feature>
<keyword evidence="4" id="KW-1185">Reference proteome</keyword>
<evidence type="ECO:0000313" key="3">
    <source>
        <dbReference type="EMBL" id="GAA4490020.1"/>
    </source>
</evidence>
<evidence type="ECO:0000313" key="4">
    <source>
        <dbReference type="Proteomes" id="UP001501183"/>
    </source>
</evidence>
<dbReference type="Pfam" id="PF11887">
    <property type="entry name" value="Mce4_CUP1"/>
    <property type="match status" value="1"/>
</dbReference>
<sequence>MSKRERNPVQIGIIGLVVAAALVVAGLQYDRLQFIAGGVRYQAYFADAGGLLTGDYVTVAGVNVGKVEKVELDGADVRVGFSMDEGIQLGDSTRADIKTNTILGRKSLEVTPEGAEIMPVGSSIPLDRTNSPYSLNDALGDLSTTVSELDTDQLNNSLNAMSDALADTPPELRTALTGISRLSASINARDESLRDLLARAESVTKILADRSDQINALVVDGNQLLGELDRRRNAISELITNISAVSRQLTGLVQDNEQQMKPTLDKLNATVDILQRNKDNIGQALDGLGPYATALGESVSSGPFFMAYVANFQVGAMTQTFVDSLLWPEHVPKDLQQFPPLTTELKDPNR</sequence>